<dbReference type="SUPFAM" id="SSF53474">
    <property type="entry name" value="alpha/beta-Hydrolases"/>
    <property type="match status" value="1"/>
</dbReference>
<dbReference type="InterPro" id="IPR001375">
    <property type="entry name" value="Peptidase_S9_cat"/>
</dbReference>
<protein>
    <submittedName>
        <fullName evidence="2">Prolyl oligopeptidase family serine peptidase</fullName>
    </submittedName>
</protein>
<dbReference type="Pfam" id="PF00326">
    <property type="entry name" value="Peptidase_S9"/>
    <property type="match status" value="1"/>
</dbReference>
<dbReference type="RefSeq" id="WP_345064605.1">
    <property type="nucleotide sequence ID" value="NZ_BAABGR010000006.1"/>
</dbReference>
<evidence type="ECO:0000259" key="1">
    <source>
        <dbReference type="Pfam" id="PF00326"/>
    </source>
</evidence>
<evidence type="ECO:0000313" key="2">
    <source>
        <dbReference type="EMBL" id="GAA4512365.1"/>
    </source>
</evidence>
<dbReference type="InterPro" id="IPR011042">
    <property type="entry name" value="6-blade_b-propeller_TolB-like"/>
</dbReference>
<dbReference type="EMBL" id="BAABGR010000006">
    <property type="protein sequence ID" value="GAA4512365.1"/>
    <property type="molecule type" value="Genomic_DNA"/>
</dbReference>
<accession>A0ABP8QX77</accession>
<dbReference type="Proteomes" id="UP001500394">
    <property type="component" value="Unassembled WGS sequence"/>
</dbReference>
<feature type="domain" description="Peptidase S9 prolyl oligopeptidase catalytic" evidence="1">
    <location>
        <begin position="747"/>
        <end position="914"/>
    </location>
</feature>
<sequence>MNNYFKIFVTVCSVFSIAQAQEKPPLTMEAFDSWKSIGYNAISKSGKYVYYTVNAQEGDAYTELKDQNNNLLLHVARGVSPKLSKDERFLVNTVKPFYKETRDAKIKKKKPNEMPQDSLVFFDIQTKQSTKLGPIKSWKAAREIDSYIAFSQELEVKGKADTTKADTSITKAPAKKTSAKKELVVILYNLRTKDTLQFWKAENFYFDDNEKYFVYNIKGAEKDSTKTPGLYVYNLQDKKVKKIYDGKATFQNITFSDASDKLAFVVDTSSAKALLKMPSIYQYDFKAESAKELISKNTAGIPNNWYIPTSTNLSFSASGNRLFFGIAPIPKVKDTTLVEFEHAKVDIWHWQDELLMTQQLASLPLLKNKTYRAVYHFAENKLVPLANLEFENVSLTENADEEWGLTSYTSLENKIARQWSYGTRSDIYVVSLNNGNRQLVRRDFLGNTALSPKATHVLLFDKENQNWYAYNISTKTTACLTCNLNVTFGNEDNDSPALPQSYGIAGWSNDHKGVYLYDKYDLWYVDFDGKTPKNITQSAGRNNKIRFRLISFSSNKPRSMTTYLDPKKVVLLSSFNENDKQNGIFKLEIAKNKAPKEIIQSQHVYKRISADENQTIFTYSRENYQESTNLFVSKDFVKATQLTDINPQQKQYNWGTAELVRWKTPKGYDAEGILYKPENFDPNKKYPIIAYFYEVLSDGLYNYHEPAPTPSRLMIPYFVSNGYLVFAPDIRYEIGHPGKSAEEYINSGMRYLAKNSWVDSTKMGIQGQSWGGYQVTHLITSTNMYAAAWAGAPVVNMTSAYGGIRWQTGMSRQFQYEKTQSRLGATLWEKPELYLENSPLFNMDKVTTPVAIMHNDNDGAVPWYQGIEMFTALRRLQKPVWLLNYNGDGHNLMERQNRKDIQRRQAQFFDHFLKGKPAADWIKKGVPAVNKGIDWGFNITD</sequence>
<gene>
    <name evidence="2" type="ORF">GCM10023173_06340</name>
</gene>
<dbReference type="PANTHER" id="PTHR11731:SF193">
    <property type="entry name" value="DIPEPTIDYL PEPTIDASE 9"/>
    <property type="match status" value="1"/>
</dbReference>
<proteinExistence type="predicted"/>
<dbReference type="SUPFAM" id="SSF82171">
    <property type="entry name" value="DPP6 N-terminal domain-like"/>
    <property type="match status" value="1"/>
</dbReference>
<dbReference type="InterPro" id="IPR050278">
    <property type="entry name" value="Serine_Prot_S9B/DPPIV"/>
</dbReference>
<dbReference type="InterPro" id="IPR029058">
    <property type="entry name" value="AB_hydrolase_fold"/>
</dbReference>
<comment type="caution">
    <text evidence="2">The sequence shown here is derived from an EMBL/GenBank/DDBJ whole genome shotgun (WGS) entry which is preliminary data.</text>
</comment>
<dbReference type="Gene3D" id="3.40.50.1820">
    <property type="entry name" value="alpha/beta hydrolase"/>
    <property type="match status" value="1"/>
</dbReference>
<name>A0ABP8QX77_9SPHI</name>
<dbReference type="PANTHER" id="PTHR11731">
    <property type="entry name" value="PROTEASE FAMILY S9B,C DIPEPTIDYL-PEPTIDASE IV-RELATED"/>
    <property type="match status" value="1"/>
</dbReference>
<keyword evidence="3" id="KW-1185">Reference proteome</keyword>
<evidence type="ECO:0000313" key="3">
    <source>
        <dbReference type="Proteomes" id="UP001500394"/>
    </source>
</evidence>
<reference evidence="3" key="1">
    <citation type="journal article" date="2019" name="Int. J. Syst. Evol. Microbiol.">
        <title>The Global Catalogue of Microorganisms (GCM) 10K type strain sequencing project: providing services to taxonomists for standard genome sequencing and annotation.</title>
        <authorList>
            <consortium name="The Broad Institute Genomics Platform"/>
            <consortium name="The Broad Institute Genome Sequencing Center for Infectious Disease"/>
            <person name="Wu L."/>
            <person name="Ma J."/>
        </authorList>
    </citation>
    <scope>NUCLEOTIDE SEQUENCE [LARGE SCALE GENOMIC DNA]</scope>
    <source>
        <strain evidence="3">JCM 17858</strain>
    </source>
</reference>
<organism evidence="2 3">
    <name type="scientific">Sphingobacterium thermophilum</name>
    <dbReference type="NCBI Taxonomy" id="768534"/>
    <lineage>
        <taxon>Bacteria</taxon>
        <taxon>Pseudomonadati</taxon>
        <taxon>Bacteroidota</taxon>
        <taxon>Sphingobacteriia</taxon>
        <taxon>Sphingobacteriales</taxon>
        <taxon>Sphingobacteriaceae</taxon>
        <taxon>Sphingobacterium</taxon>
    </lineage>
</organism>
<dbReference type="Gene3D" id="2.120.10.30">
    <property type="entry name" value="TolB, C-terminal domain"/>
    <property type="match status" value="1"/>
</dbReference>